<feature type="active site" evidence="2">
    <location>
        <position position="358"/>
    </location>
</feature>
<feature type="binding site" evidence="2">
    <location>
        <position position="236"/>
    </location>
    <ligand>
        <name>Zn(2+)</name>
        <dbReference type="ChEBI" id="CHEBI:29105"/>
    </ligand>
</feature>
<feature type="binding site" evidence="2">
    <location>
        <position position="214"/>
    </location>
    <ligand>
        <name>Zn(2+)</name>
        <dbReference type="ChEBI" id="CHEBI:29105"/>
    </ligand>
</feature>
<comment type="catalytic activity">
    <reaction evidence="2">
        <text>beta-D-GlcNAc-(1-&gt;4)-Mur2Ac(oyl-L-Ala-gamma-D-Glu-L-Lys-D-Ala-D-Ala)-di-trans,octa-cis-undecaprenyl diphosphate + ATP = beta-D-GlcNAc-(1-&gt;4)-Mur2Ac(oyl-L-Ala-gamma-D-O-P-Glu-L-Lys-D-Ala-D-Ala)-di-trans,octa-cis-undecaprenyl diphosphate + ADP</text>
        <dbReference type="Rhea" id="RHEA:59488"/>
        <dbReference type="ChEBI" id="CHEBI:30616"/>
        <dbReference type="ChEBI" id="CHEBI:60033"/>
        <dbReference type="ChEBI" id="CHEBI:143132"/>
        <dbReference type="ChEBI" id="CHEBI:456216"/>
    </reaction>
</comment>
<comment type="caution">
    <text evidence="5">The sequence shown here is derived from an EMBL/GenBank/DDBJ whole genome shotgun (WGS) entry which is preliminary data.</text>
</comment>
<evidence type="ECO:0000313" key="5">
    <source>
        <dbReference type="EMBL" id="EGC02858.1"/>
    </source>
</evidence>
<comment type="similarity">
    <text evidence="2">Belongs to the MurCDEF family. MurT subfamily.</text>
</comment>
<dbReference type="Pfam" id="PF08353">
    <property type="entry name" value="MurT_C"/>
    <property type="match status" value="1"/>
</dbReference>
<dbReference type="PANTHER" id="PTHR23135">
    <property type="entry name" value="MUR LIGASE FAMILY MEMBER"/>
    <property type="match status" value="1"/>
</dbReference>
<comment type="catalytic activity">
    <reaction evidence="2">
        <text>beta-D-GlcNAc-(1-&gt;4)-Mur2Ac(oyl-L-Ala-gamma-D-Glu-L-Lys-D-Ala-D-Ala)-di-trans,octa-cis-undecaprenyl diphosphate + L-glutamine + ATP + H2O = beta-D-GlcNAc-(1-&gt;4)-Mur2Ac(oyl-L-Ala-D-isoglutaminyl-L-Lys-D-Ala-D-Ala)-di-trans,octa-cis-undecaprenyl diphosphate + L-glutamate + ADP + phosphate + H(+)</text>
        <dbReference type="Rhea" id="RHEA:57928"/>
        <dbReference type="ChEBI" id="CHEBI:15377"/>
        <dbReference type="ChEBI" id="CHEBI:15378"/>
        <dbReference type="ChEBI" id="CHEBI:29985"/>
        <dbReference type="ChEBI" id="CHEBI:30616"/>
        <dbReference type="ChEBI" id="CHEBI:43474"/>
        <dbReference type="ChEBI" id="CHEBI:58359"/>
        <dbReference type="ChEBI" id="CHEBI:60033"/>
        <dbReference type="ChEBI" id="CHEBI:62233"/>
        <dbReference type="ChEBI" id="CHEBI:456216"/>
        <dbReference type="EC" id="6.3.5.13"/>
    </reaction>
</comment>
<reference evidence="5 6" key="1">
    <citation type="submission" date="2011-02" db="EMBL/GenBank/DDBJ databases">
        <authorList>
            <person name="Nelson K.E."/>
            <person name="Sutton G."/>
            <person name="Torralba M."/>
            <person name="Durkin S."/>
            <person name="Harkins D."/>
            <person name="Montgomery R."/>
            <person name="Ziemer C."/>
            <person name="Klaassens E."/>
            <person name="Ocuiv P."/>
            <person name="Morrison M."/>
        </authorList>
    </citation>
    <scope>NUCLEOTIDE SEQUENCE [LARGE SCALE GENOMIC DNA]</scope>
    <source>
        <strain evidence="5 6">8</strain>
    </source>
</reference>
<keyword evidence="6" id="KW-1185">Reference proteome</keyword>
<accession>E9SCT8</accession>
<organism evidence="5 6">
    <name type="scientific">Ruminococcus albus 8</name>
    <dbReference type="NCBI Taxonomy" id="246199"/>
    <lineage>
        <taxon>Bacteria</taxon>
        <taxon>Bacillati</taxon>
        <taxon>Bacillota</taxon>
        <taxon>Clostridia</taxon>
        <taxon>Eubacteriales</taxon>
        <taxon>Oscillospiraceae</taxon>
        <taxon>Ruminococcus</taxon>
    </lineage>
</organism>
<comment type="function">
    <text evidence="2">The lipid II isoglutaminyl synthase complex catalyzes the formation of alpha-D-isoglutamine in the cell wall lipid II stem peptide. The MurT subunit catalyzes the ATP-dependent amidation of D-glutamate residue of lipid II, converting it to an isoglutamine residue.</text>
</comment>
<dbReference type="UniPathway" id="UPA00219"/>
<dbReference type="SUPFAM" id="SSF53623">
    <property type="entry name" value="MurD-like peptide ligases, catalytic domain"/>
    <property type="match status" value="1"/>
</dbReference>
<dbReference type="GO" id="GO:0005524">
    <property type="term" value="F:ATP binding"/>
    <property type="evidence" value="ECO:0007669"/>
    <property type="project" value="UniProtKB-UniRule"/>
</dbReference>
<sequence>MSIKNTLTIWFGKFMVKALHLLGRDAGNAPGLILWEMNKDCLKAFKVDCPIIAVTGTNGKTSVTNYLNHIFESTGKKIITNKQGNNLDTGITSLLLQNCDMKGRVKADYLVLEIDESHVPVIFSKMKLETLVLLNFFRDQLDRNGEVETLILKVKKFLETFEGNVVLNADDPNVSRLGLANPKNKNIFYFSVEKYAGATEKPYEVGEGKFCPRCGEELKYDYYQYSHVGKFRCPKCGFGDVKPYVTAKNVKLDVPSIEFEGEEYKISHNSIYYVYNLSAVYAAASLYNFDKKVLHETFEKFEVNNGRLEKFNVDGSSLLVNLAKNPVGANMTLRVMNEHKGEKELLFVLNDNLADGHDVSWIWDINFSVFNDVTRVVTSGTRAYDIAIRIKCSGYDPDKIVVKPELDDAMAEFFKNKGDKYAIANYTAIQPTRAAIKRYKAKVKEGRENG</sequence>
<feature type="binding site" evidence="2">
    <location>
        <position position="211"/>
    </location>
    <ligand>
        <name>Zn(2+)</name>
        <dbReference type="ChEBI" id="CHEBI:29105"/>
    </ligand>
</feature>
<evidence type="ECO:0000259" key="3">
    <source>
        <dbReference type="Pfam" id="PF08245"/>
    </source>
</evidence>
<dbReference type="AlphaFoldDB" id="E9SCT8"/>
<feature type="binding site" evidence="2">
    <location>
        <position position="233"/>
    </location>
    <ligand>
        <name>Zn(2+)</name>
        <dbReference type="ChEBI" id="CHEBI:29105"/>
    </ligand>
</feature>
<dbReference type="PANTHER" id="PTHR23135:SF7">
    <property type="entry name" value="LIPID II ISOGLUTAMINYL SYNTHASE (GLUTAMINE-HYDROLYZING) SUBUNIT MURT"/>
    <property type="match status" value="1"/>
</dbReference>
<dbReference type="Gene3D" id="3.40.1190.10">
    <property type="entry name" value="Mur-like, catalytic domain"/>
    <property type="match status" value="1"/>
</dbReference>
<feature type="domain" description="Lipid II isoglutaminyl synthase (glutamine-hydrolyzing) subunit MurT C-terminal" evidence="4">
    <location>
        <begin position="322"/>
        <end position="429"/>
    </location>
</feature>
<evidence type="ECO:0000256" key="1">
    <source>
        <dbReference type="ARBA" id="ARBA00004752"/>
    </source>
</evidence>
<comment type="pathway">
    <text evidence="1 2">Cell wall biogenesis; peptidoglycan biosynthesis.</text>
</comment>
<evidence type="ECO:0000259" key="4">
    <source>
        <dbReference type="Pfam" id="PF08353"/>
    </source>
</evidence>
<dbReference type="RefSeq" id="WP_002849887.1">
    <property type="nucleotide sequence ID" value="NZ_ADKM02000085.1"/>
</dbReference>
<keyword evidence="2 5" id="KW-0436">Ligase</keyword>
<dbReference type="InterPro" id="IPR043703">
    <property type="entry name" value="Lipid_II_synth_MurT"/>
</dbReference>
<dbReference type="GO" id="GO:0009252">
    <property type="term" value="P:peptidoglycan biosynthetic process"/>
    <property type="evidence" value="ECO:0007669"/>
    <property type="project" value="UniProtKB-UniRule"/>
</dbReference>
<gene>
    <name evidence="2" type="primary">murT</name>
    <name evidence="5" type="ORF">CUS_6692</name>
</gene>
<dbReference type="GO" id="GO:0016881">
    <property type="term" value="F:acid-amino acid ligase activity"/>
    <property type="evidence" value="ECO:0007669"/>
    <property type="project" value="InterPro"/>
</dbReference>
<dbReference type="InterPro" id="IPR036565">
    <property type="entry name" value="Mur-like_cat_sf"/>
</dbReference>
<keyword evidence="2" id="KW-0479">Metal-binding</keyword>
<dbReference type="GO" id="GO:0008270">
    <property type="term" value="F:zinc ion binding"/>
    <property type="evidence" value="ECO:0007669"/>
    <property type="project" value="UniProtKB-UniRule"/>
</dbReference>
<dbReference type="HAMAP" id="MF_02214">
    <property type="entry name" value="Lipid_II_synth_MurT"/>
    <property type="match status" value="1"/>
</dbReference>
<proteinExistence type="inferred from homology"/>
<dbReference type="Pfam" id="PF08245">
    <property type="entry name" value="Mur_ligase_M"/>
    <property type="match status" value="1"/>
</dbReference>
<keyword evidence="2" id="KW-0961">Cell wall biogenesis/degradation</keyword>
<keyword evidence="2" id="KW-0133">Cell shape</keyword>
<name>E9SCT8_RUMAL</name>
<evidence type="ECO:0000256" key="2">
    <source>
        <dbReference type="HAMAP-Rule" id="MF_02214"/>
    </source>
</evidence>
<dbReference type="InterPro" id="IPR013564">
    <property type="entry name" value="MurT_C"/>
</dbReference>
<dbReference type="InterPro" id="IPR013221">
    <property type="entry name" value="Mur_ligase_cen"/>
</dbReference>
<keyword evidence="2" id="KW-0862">Zinc</keyword>
<dbReference type="Proteomes" id="UP000004259">
    <property type="component" value="Unassembled WGS sequence"/>
</dbReference>
<comment type="catalytic activity">
    <reaction evidence="2">
        <text>beta-D-GlcNAc-(1-&gt;4)-Mur2Ac(oyl-L-Ala-gamma-D-O-P-Glu-L-Lys-D-Ala-D-Ala)-di-trans,octa-cis-undecaprenyl diphosphate + NH4(+) = beta-D-GlcNAc-(1-&gt;4)-Mur2Ac(oyl-L-Ala-D-isoglutaminyl-L-Lys-D-Ala-D-Ala)-di-trans,octa-cis-undecaprenyl diphosphate + phosphate + H(+)</text>
        <dbReference type="Rhea" id="RHEA:57932"/>
        <dbReference type="ChEBI" id="CHEBI:15378"/>
        <dbReference type="ChEBI" id="CHEBI:28938"/>
        <dbReference type="ChEBI" id="CHEBI:43474"/>
        <dbReference type="ChEBI" id="CHEBI:62233"/>
        <dbReference type="ChEBI" id="CHEBI:143132"/>
    </reaction>
</comment>
<dbReference type="EC" id="6.3.5.13" evidence="2"/>
<evidence type="ECO:0000313" key="6">
    <source>
        <dbReference type="Proteomes" id="UP000004259"/>
    </source>
</evidence>
<dbReference type="STRING" id="246199.CUS_6692"/>
<keyword evidence="2" id="KW-0067">ATP-binding</keyword>
<dbReference type="eggNOG" id="COG0769">
    <property type="taxonomic scope" value="Bacteria"/>
</dbReference>
<keyword evidence="2" id="KW-0573">Peptidoglycan synthesis</keyword>
<dbReference type="EMBL" id="ADKM02000085">
    <property type="protein sequence ID" value="EGC02858.1"/>
    <property type="molecule type" value="Genomic_DNA"/>
</dbReference>
<dbReference type="GO" id="GO:0140282">
    <property type="term" value="F:carbon-nitrogen ligase activity on lipid II"/>
    <property type="evidence" value="ECO:0007669"/>
    <property type="project" value="UniProtKB-UniRule"/>
</dbReference>
<dbReference type="GO" id="GO:0008360">
    <property type="term" value="P:regulation of cell shape"/>
    <property type="evidence" value="ECO:0007669"/>
    <property type="project" value="UniProtKB-KW"/>
</dbReference>
<comment type="subunit">
    <text evidence="2">Forms a heterodimer with GatD.</text>
</comment>
<protein>
    <recommendedName>
        <fullName evidence="2">Lipid II isoglutaminyl synthase (glutamine-hydrolyzing) subunit MurT</fullName>
        <ecNumber evidence="2">6.3.5.13</ecNumber>
    </recommendedName>
</protein>
<feature type="domain" description="Mur ligase central" evidence="3">
    <location>
        <begin position="54"/>
        <end position="196"/>
    </location>
</feature>
<keyword evidence="2" id="KW-0547">Nucleotide-binding</keyword>
<dbReference type="OrthoDB" id="9803907at2"/>
<dbReference type="GO" id="GO:0071555">
    <property type="term" value="P:cell wall organization"/>
    <property type="evidence" value="ECO:0007669"/>
    <property type="project" value="UniProtKB-KW"/>
</dbReference>